<reference evidence="2" key="1">
    <citation type="submission" date="2023-07" db="EMBL/GenBank/DDBJ databases">
        <authorList>
            <consortium name="CYATHOMIX"/>
        </authorList>
    </citation>
    <scope>NUCLEOTIDE SEQUENCE</scope>
    <source>
        <strain evidence="2">N/A</strain>
    </source>
</reference>
<gene>
    <name evidence="2" type="ORF">CYNAS_LOCUS9847</name>
</gene>
<dbReference type="AlphaFoldDB" id="A0AA36GT98"/>
<dbReference type="EMBL" id="CATQJL010000223">
    <property type="protein sequence ID" value="CAJ0597864.1"/>
    <property type="molecule type" value="Genomic_DNA"/>
</dbReference>
<organism evidence="2 3">
    <name type="scientific">Cylicocyclus nassatus</name>
    <name type="common">Nematode worm</name>
    <dbReference type="NCBI Taxonomy" id="53992"/>
    <lineage>
        <taxon>Eukaryota</taxon>
        <taxon>Metazoa</taxon>
        <taxon>Ecdysozoa</taxon>
        <taxon>Nematoda</taxon>
        <taxon>Chromadorea</taxon>
        <taxon>Rhabditida</taxon>
        <taxon>Rhabditina</taxon>
        <taxon>Rhabditomorpha</taxon>
        <taxon>Strongyloidea</taxon>
        <taxon>Strongylidae</taxon>
        <taxon>Cylicocyclus</taxon>
    </lineage>
</organism>
<keyword evidence="3" id="KW-1185">Reference proteome</keyword>
<evidence type="ECO:0000313" key="2">
    <source>
        <dbReference type="EMBL" id="CAJ0597864.1"/>
    </source>
</evidence>
<keyword evidence="1" id="KW-0732">Signal</keyword>
<accession>A0AA36GT98</accession>
<proteinExistence type="predicted"/>
<sequence>MILFDPLIWICPAVSAGYMPTEDDKPINTKVKCEDSCTRDYSQGPLGYINRTFACTILSPVCDSENMEYCSQRRGPPIQHVSRS</sequence>
<protein>
    <submittedName>
        <fullName evidence="2">Uncharacterized protein</fullName>
    </submittedName>
</protein>
<feature type="chain" id="PRO_5041279122" evidence="1">
    <location>
        <begin position="17"/>
        <end position="84"/>
    </location>
</feature>
<comment type="caution">
    <text evidence="2">The sequence shown here is derived from an EMBL/GenBank/DDBJ whole genome shotgun (WGS) entry which is preliminary data.</text>
</comment>
<evidence type="ECO:0000256" key="1">
    <source>
        <dbReference type="SAM" id="SignalP"/>
    </source>
</evidence>
<name>A0AA36GT98_CYLNA</name>
<feature type="signal peptide" evidence="1">
    <location>
        <begin position="1"/>
        <end position="16"/>
    </location>
</feature>
<evidence type="ECO:0000313" key="3">
    <source>
        <dbReference type="Proteomes" id="UP001176961"/>
    </source>
</evidence>
<dbReference type="Proteomes" id="UP001176961">
    <property type="component" value="Unassembled WGS sequence"/>
</dbReference>